<dbReference type="Proteomes" id="UP001066276">
    <property type="component" value="Chromosome 7"/>
</dbReference>
<name>A0AAV7P8A7_PLEWA</name>
<organism evidence="1 2">
    <name type="scientific">Pleurodeles waltl</name>
    <name type="common">Iberian ribbed newt</name>
    <dbReference type="NCBI Taxonomy" id="8319"/>
    <lineage>
        <taxon>Eukaryota</taxon>
        <taxon>Metazoa</taxon>
        <taxon>Chordata</taxon>
        <taxon>Craniata</taxon>
        <taxon>Vertebrata</taxon>
        <taxon>Euteleostomi</taxon>
        <taxon>Amphibia</taxon>
        <taxon>Batrachia</taxon>
        <taxon>Caudata</taxon>
        <taxon>Salamandroidea</taxon>
        <taxon>Salamandridae</taxon>
        <taxon>Pleurodelinae</taxon>
        <taxon>Pleurodeles</taxon>
    </lineage>
</organism>
<accession>A0AAV7P8A7</accession>
<evidence type="ECO:0000313" key="1">
    <source>
        <dbReference type="EMBL" id="KAJ1123354.1"/>
    </source>
</evidence>
<gene>
    <name evidence="1" type="ORF">NDU88_001824</name>
</gene>
<protein>
    <submittedName>
        <fullName evidence="1">Uncharacterized protein</fullName>
    </submittedName>
</protein>
<keyword evidence="2" id="KW-1185">Reference proteome</keyword>
<dbReference type="AlphaFoldDB" id="A0AAV7P8A7"/>
<sequence length="175" mass="18814">MITQRGRSEKKIGDIPPRELRKYCCICNGAAVLVGKSCLQFVIFQSSGKRGAAGVWGLALLAGAPGHLRSGLGCRVAERSRVPIRSGRLTWCAPLFDYSLGPAGGRSFQQASGRLAVGHDLLRSAARVGAGSQERRADMSVSVFDGLADGEAQLGELLYSGERLRRSLPLLFFFF</sequence>
<comment type="caution">
    <text evidence="1">The sequence shown here is derived from an EMBL/GenBank/DDBJ whole genome shotgun (WGS) entry which is preliminary data.</text>
</comment>
<reference evidence="1" key="1">
    <citation type="journal article" date="2022" name="bioRxiv">
        <title>Sequencing and chromosome-scale assembly of the giantPleurodeles waltlgenome.</title>
        <authorList>
            <person name="Brown T."/>
            <person name="Elewa A."/>
            <person name="Iarovenko S."/>
            <person name="Subramanian E."/>
            <person name="Araus A.J."/>
            <person name="Petzold A."/>
            <person name="Susuki M."/>
            <person name="Suzuki K.-i.T."/>
            <person name="Hayashi T."/>
            <person name="Toyoda A."/>
            <person name="Oliveira C."/>
            <person name="Osipova E."/>
            <person name="Leigh N.D."/>
            <person name="Simon A."/>
            <person name="Yun M.H."/>
        </authorList>
    </citation>
    <scope>NUCLEOTIDE SEQUENCE</scope>
    <source>
        <strain evidence="1">20211129_DDA</strain>
        <tissue evidence="1">Liver</tissue>
    </source>
</reference>
<evidence type="ECO:0000313" key="2">
    <source>
        <dbReference type="Proteomes" id="UP001066276"/>
    </source>
</evidence>
<dbReference type="EMBL" id="JANPWB010000011">
    <property type="protein sequence ID" value="KAJ1123354.1"/>
    <property type="molecule type" value="Genomic_DNA"/>
</dbReference>
<proteinExistence type="predicted"/>